<accession>A0A3L6TS26</accession>
<dbReference type="EMBL" id="PQIB02000001">
    <property type="protein sequence ID" value="RLN42325.1"/>
    <property type="molecule type" value="Genomic_DNA"/>
</dbReference>
<feature type="region of interest" description="Disordered" evidence="5">
    <location>
        <begin position="1"/>
        <end position="29"/>
    </location>
</feature>
<dbReference type="SUPFAM" id="SSF49599">
    <property type="entry name" value="TRAF domain-like"/>
    <property type="match status" value="2"/>
</dbReference>
<gene>
    <name evidence="7" type="ORF">C2845_PM01G39620</name>
</gene>
<dbReference type="InterPro" id="IPR002083">
    <property type="entry name" value="MATH/TRAF_dom"/>
</dbReference>
<feature type="region of interest" description="Disordered" evidence="5">
    <location>
        <begin position="202"/>
        <end position="224"/>
    </location>
</feature>
<feature type="compositionally biased region" description="Low complexity" evidence="5">
    <location>
        <begin position="147"/>
        <end position="159"/>
    </location>
</feature>
<dbReference type="PANTHER" id="PTHR46162">
    <property type="entry name" value="TRAF-LIKE FAMILY PROTEIN"/>
    <property type="match status" value="1"/>
</dbReference>
<dbReference type="Pfam" id="PF22486">
    <property type="entry name" value="MATH_2"/>
    <property type="match status" value="2"/>
</dbReference>
<reference evidence="8" key="1">
    <citation type="journal article" date="2019" name="Nat. Commun.">
        <title>The genome of broomcorn millet.</title>
        <authorList>
            <person name="Zou C."/>
            <person name="Miki D."/>
            <person name="Li D."/>
            <person name="Tang Q."/>
            <person name="Xiao L."/>
            <person name="Rajput S."/>
            <person name="Deng P."/>
            <person name="Jia W."/>
            <person name="Huang R."/>
            <person name="Zhang M."/>
            <person name="Sun Y."/>
            <person name="Hu J."/>
            <person name="Fu X."/>
            <person name="Schnable P.S."/>
            <person name="Li F."/>
            <person name="Zhang H."/>
            <person name="Feng B."/>
            <person name="Zhu X."/>
            <person name="Liu R."/>
            <person name="Schnable J.C."/>
            <person name="Zhu J.-K."/>
            <person name="Zhang H."/>
        </authorList>
    </citation>
    <scope>NUCLEOTIDE SEQUENCE [LARGE SCALE GENOMIC DNA]</scope>
</reference>
<evidence type="ECO:0000313" key="8">
    <source>
        <dbReference type="Proteomes" id="UP000275267"/>
    </source>
</evidence>
<feature type="compositionally biased region" description="Gly residues" evidence="5">
    <location>
        <begin position="1"/>
        <end position="10"/>
    </location>
</feature>
<dbReference type="GO" id="GO:0005737">
    <property type="term" value="C:cytoplasm"/>
    <property type="evidence" value="ECO:0007669"/>
    <property type="project" value="UniProtKB-SubCell"/>
</dbReference>
<dbReference type="GO" id="GO:0005634">
    <property type="term" value="C:nucleus"/>
    <property type="evidence" value="ECO:0007669"/>
    <property type="project" value="UniProtKB-SubCell"/>
</dbReference>
<evidence type="ECO:0000256" key="5">
    <source>
        <dbReference type="SAM" id="MobiDB-lite"/>
    </source>
</evidence>
<evidence type="ECO:0000256" key="3">
    <source>
        <dbReference type="ARBA" id="ARBA00022490"/>
    </source>
</evidence>
<feature type="domain" description="MATH" evidence="6">
    <location>
        <begin position="228"/>
        <end position="358"/>
    </location>
</feature>
<organism evidence="7 8">
    <name type="scientific">Panicum miliaceum</name>
    <name type="common">Proso millet</name>
    <name type="synonym">Broomcorn millet</name>
    <dbReference type="NCBI Taxonomy" id="4540"/>
    <lineage>
        <taxon>Eukaryota</taxon>
        <taxon>Viridiplantae</taxon>
        <taxon>Streptophyta</taxon>
        <taxon>Embryophyta</taxon>
        <taxon>Tracheophyta</taxon>
        <taxon>Spermatophyta</taxon>
        <taxon>Magnoliopsida</taxon>
        <taxon>Liliopsida</taxon>
        <taxon>Poales</taxon>
        <taxon>Poaceae</taxon>
        <taxon>PACMAD clade</taxon>
        <taxon>Panicoideae</taxon>
        <taxon>Panicodae</taxon>
        <taxon>Paniceae</taxon>
        <taxon>Panicinae</taxon>
        <taxon>Panicum</taxon>
        <taxon>Panicum sect. Panicum</taxon>
    </lineage>
</organism>
<dbReference type="SMART" id="SM00061">
    <property type="entry name" value="MATH"/>
    <property type="match status" value="2"/>
</dbReference>
<keyword evidence="4" id="KW-0539">Nucleus</keyword>
<name>A0A3L6TS26_PANMI</name>
<feature type="compositionally biased region" description="Basic and acidic residues" evidence="5">
    <location>
        <begin position="11"/>
        <end position="25"/>
    </location>
</feature>
<evidence type="ECO:0000313" key="7">
    <source>
        <dbReference type="EMBL" id="RLN42325.1"/>
    </source>
</evidence>
<dbReference type="Gene3D" id="1.10.246.200">
    <property type="entry name" value="WPP domain"/>
    <property type="match status" value="1"/>
</dbReference>
<dbReference type="AlphaFoldDB" id="A0A3L6TS26"/>
<dbReference type="PROSITE" id="PS50144">
    <property type="entry name" value="MATH"/>
    <property type="match status" value="2"/>
</dbReference>
<evidence type="ECO:0000259" key="6">
    <source>
        <dbReference type="PROSITE" id="PS50144"/>
    </source>
</evidence>
<keyword evidence="8" id="KW-1185">Reference proteome</keyword>
<dbReference type="PANTHER" id="PTHR46162:SF32">
    <property type="entry name" value="MATH DOMAIN-CONTAINING PROTEIN"/>
    <property type="match status" value="1"/>
</dbReference>
<feature type="domain" description="MATH" evidence="6">
    <location>
        <begin position="384"/>
        <end position="506"/>
    </location>
</feature>
<dbReference type="Proteomes" id="UP000275267">
    <property type="component" value="Unassembled WGS sequence"/>
</dbReference>
<dbReference type="Gene3D" id="2.60.210.10">
    <property type="entry name" value="Apoptosis, Tumor Necrosis Factor Receptor Associated Protein 2, Chain A"/>
    <property type="match status" value="2"/>
</dbReference>
<evidence type="ECO:0000256" key="1">
    <source>
        <dbReference type="ARBA" id="ARBA00004123"/>
    </source>
</evidence>
<dbReference type="Pfam" id="PF13943">
    <property type="entry name" value="WPP"/>
    <property type="match status" value="1"/>
</dbReference>
<dbReference type="OrthoDB" id="1883087at2759"/>
<dbReference type="CDD" id="cd00121">
    <property type="entry name" value="MATH"/>
    <property type="match status" value="2"/>
</dbReference>
<proteinExistence type="predicted"/>
<keyword evidence="3" id="KW-0963">Cytoplasm</keyword>
<dbReference type="InterPro" id="IPR025265">
    <property type="entry name" value="WPP_dom"/>
</dbReference>
<dbReference type="InterPro" id="IPR008974">
    <property type="entry name" value="TRAF-like"/>
</dbReference>
<protein>
    <recommendedName>
        <fullName evidence="6">MATH domain-containing protein</fullName>
    </recommendedName>
</protein>
<comment type="caution">
    <text evidence="7">The sequence shown here is derived from an EMBL/GenBank/DDBJ whole genome shotgun (WGS) entry which is preliminary data.</text>
</comment>
<evidence type="ECO:0000256" key="4">
    <source>
        <dbReference type="ARBA" id="ARBA00023242"/>
    </source>
</evidence>
<dbReference type="InterPro" id="IPR038214">
    <property type="entry name" value="WPP_sf"/>
</dbReference>
<dbReference type="STRING" id="4540.A0A3L6TS26"/>
<feature type="region of interest" description="Disordered" evidence="5">
    <location>
        <begin position="142"/>
        <end position="183"/>
    </location>
</feature>
<sequence length="515" mass="56851">MAERGGFGRGGRGDRGGPRQEEKLRTMANDDDLSAVDRWNRTVVEEIRRFRSLRPRPGRVLRCTPMPPEVKAQLDKSLAICWPPSQSTRNDMVDMVAKKMAGLVGSFALLHGVIPEPEASRAAAAVEAEVLAAASAYPPTRTWLPMRSGPRSTGRTSRSCLLAPTATSSPDPKPPAPEGQGPLLCRLLPLRPVAVVSGPVQQLELPRRSKPGQGHGSKVAPSSPAGEQTIFKWSIDGFSSLLDKGAGWTYSRVFEAMGHNWCLKLNPRDKKSGDDKEYVSLRLELANSSVKPDAVVNASFKLLIYDQSFGNHSEHEVSHGFQTASTSSGISCMISLRKLKKQSPTFLRNNCCVFGVEFLKVTTSKANTTSETLFVQKASIFNEPKTYNWDIDDFFALKNPGYSPEFEVGGYKWNIIMYPSRDGNHLSLYLKLKKTNDLPEDTANLVEFTLYIKDQETGKHQKGTGRCQFAKNTRTWGWNKLISLEDFKDSANGYLVKTKCCVVAEVAIVGSSKME</sequence>
<evidence type="ECO:0000256" key="2">
    <source>
        <dbReference type="ARBA" id="ARBA00004496"/>
    </source>
</evidence>
<comment type="subcellular location">
    <subcellularLocation>
        <location evidence="2">Cytoplasm</location>
    </subcellularLocation>
    <subcellularLocation>
        <location evidence="1">Nucleus</location>
    </subcellularLocation>
</comment>